<dbReference type="InterPro" id="IPR002638">
    <property type="entry name" value="Quinolinate_PRibosylTrfase_C"/>
</dbReference>
<evidence type="ECO:0000256" key="5">
    <source>
        <dbReference type="PIRNR" id="PIRNR006250"/>
    </source>
</evidence>
<evidence type="ECO:0000256" key="4">
    <source>
        <dbReference type="ARBA" id="ARBA00022679"/>
    </source>
</evidence>
<evidence type="ECO:0000259" key="7">
    <source>
        <dbReference type="Pfam" id="PF02749"/>
    </source>
</evidence>
<dbReference type="CDD" id="cd01573">
    <property type="entry name" value="modD_like"/>
    <property type="match status" value="1"/>
</dbReference>
<evidence type="ECO:0000256" key="3">
    <source>
        <dbReference type="ARBA" id="ARBA00022676"/>
    </source>
</evidence>
<evidence type="ECO:0000313" key="9">
    <source>
        <dbReference type="Proteomes" id="UP001157911"/>
    </source>
</evidence>
<dbReference type="Gene3D" id="3.20.20.70">
    <property type="entry name" value="Aldolase class I"/>
    <property type="match status" value="1"/>
</dbReference>
<dbReference type="Pfam" id="PF01729">
    <property type="entry name" value="QRPTase_C"/>
    <property type="match status" value="1"/>
</dbReference>
<dbReference type="Pfam" id="PF02749">
    <property type="entry name" value="QRPTase_N"/>
    <property type="match status" value="1"/>
</dbReference>
<reference evidence="8 9" key="1">
    <citation type="submission" date="2017-05" db="EMBL/GenBank/DDBJ databases">
        <authorList>
            <person name="Varghese N."/>
            <person name="Submissions S."/>
        </authorList>
    </citation>
    <scope>NUCLEOTIDE SEQUENCE [LARGE SCALE GENOMIC DNA]</scope>
    <source>
        <strain evidence="8 9">DSM 15522</strain>
    </source>
</reference>
<dbReference type="NCBIfam" id="TIGR01334">
    <property type="entry name" value="modD"/>
    <property type="match status" value="1"/>
</dbReference>
<keyword evidence="3 5" id="KW-0328">Glycosyltransferase</keyword>
<dbReference type="InterPro" id="IPR006242">
    <property type="entry name" value="ModD"/>
</dbReference>
<dbReference type="InterPro" id="IPR027277">
    <property type="entry name" value="NadC/ModD"/>
</dbReference>
<proteinExistence type="inferred from homology"/>
<dbReference type="EMBL" id="FXUB01000005">
    <property type="protein sequence ID" value="SMP18008.1"/>
    <property type="molecule type" value="Genomic_DNA"/>
</dbReference>
<name>A0ABY1NVM4_9BACT</name>
<dbReference type="PANTHER" id="PTHR32179:SF4">
    <property type="entry name" value="PYROPHOSPHORYLASE MODD-RELATED"/>
    <property type="match status" value="1"/>
</dbReference>
<evidence type="ECO:0000256" key="1">
    <source>
        <dbReference type="ARBA" id="ARBA00009400"/>
    </source>
</evidence>
<gene>
    <name evidence="8" type="ORF">SAMN06265339_1579</name>
</gene>
<dbReference type="SUPFAM" id="SSF54675">
    <property type="entry name" value="Nicotinate/Quinolinate PRTase N-terminal domain-like"/>
    <property type="match status" value="1"/>
</dbReference>
<comment type="caution">
    <text evidence="8">The sequence shown here is derived from an EMBL/GenBank/DDBJ whole genome shotgun (WGS) entry which is preliminary data.</text>
</comment>
<dbReference type="SUPFAM" id="SSF51690">
    <property type="entry name" value="Nicotinate/Quinolinate PRTase C-terminal domain-like"/>
    <property type="match status" value="1"/>
</dbReference>
<evidence type="ECO:0000259" key="6">
    <source>
        <dbReference type="Pfam" id="PF01729"/>
    </source>
</evidence>
<dbReference type="Proteomes" id="UP001157911">
    <property type="component" value="Unassembled WGS sequence"/>
</dbReference>
<dbReference type="Gene3D" id="3.90.1170.20">
    <property type="entry name" value="Quinolinate phosphoribosyl transferase, N-terminal domain"/>
    <property type="match status" value="1"/>
</dbReference>
<dbReference type="PIRSF" id="PIRSF006250">
    <property type="entry name" value="NadC_ModD"/>
    <property type="match status" value="1"/>
</dbReference>
<feature type="domain" description="Quinolinate phosphoribosyl transferase N-terminal" evidence="7">
    <location>
        <begin position="21"/>
        <end position="104"/>
    </location>
</feature>
<dbReference type="RefSeq" id="WP_283401020.1">
    <property type="nucleotide sequence ID" value="NZ_FXUB01000005.1"/>
</dbReference>
<evidence type="ECO:0000256" key="2">
    <source>
        <dbReference type="ARBA" id="ARBA00019205"/>
    </source>
</evidence>
<dbReference type="InterPro" id="IPR036068">
    <property type="entry name" value="Nicotinate_pribotase-like_C"/>
</dbReference>
<sequence length="281" mass="30974">MVVFSEEEIDALLREDVPYFDLTTYLLGIGKERGRMEFSARHDIVVCGTEECCRLFKKAGLEIRKCLPSGSEVSAGEVFLEVEGLAEGLHLTWKVAQNVLEYASGIATRTKKLVSLAKEVNENVEVVTTRKTFPFAKKLCIKAILAGGALPHRLGLSESVLVFENHTKFLGGLDKLLEMIPELKKRVPEKKIVVEVNSFEEAFSALSAGVEVVQLDKFSVEDVVKVVDFRNQKFPNAKVAAAGGINETNIKSYAATGVDIIVLTCAYFGKPADVKVRMERC</sequence>
<keyword evidence="9" id="KW-1185">Reference proteome</keyword>
<dbReference type="InterPro" id="IPR037128">
    <property type="entry name" value="Quinolinate_PRibosylTase_N_sf"/>
</dbReference>
<dbReference type="InterPro" id="IPR013785">
    <property type="entry name" value="Aldolase_TIM"/>
</dbReference>
<comment type="similarity">
    <text evidence="1 5">Belongs to the NadC/ModD family.</text>
</comment>
<feature type="domain" description="Quinolinate phosphoribosyl transferase C-terminal" evidence="6">
    <location>
        <begin position="106"/>
        <end position="266"/>
    </location>
</feature>
<dbReference type="InterPro" id="IPR022412">
    <property type="entry name" value="Quinolinate_PRibosylTrfase_N"/>
</dbReference>
<protein>
    <recommendedName>
        <fullName evidence="2">Putative pyrophosphorylase ModD</fullName>
    </recommendedName>
</protein>
<keyword evidence="4 5" id="KW-0808">Transferase</keyword>
<evidence type="ECO:0000313" key="8">
    <source>
        <dbReference type="EMBL" id="SMP18008.1"/>
    </source>
</evidence>
<accession>A0ABY1NVM4</accession>
<organism evidence="8 9">
    <name type="scientific">Desulfurobacterium pacificum</name>
    <dbReference type="NCBI Taxonomy" id="240166"/>
    <lineage>
        <taxon>Bacteria</taxon>
        <taxon>Pseudomonadati</taxon>
        <taxon>Aquificota</taxon>
        <taxon>Aquificia</taxon>
        <taxon>Desulfurobacteriales</taxon>
        <taxon>Desulfurobacteriaceae</taxon>
        <taxon>Desulfurobacterium</taxon>
    </lineage>
</organism>
<dbReference type="PANTHER" id="PTHR32179">
    <property type="entry name" value="NICOTINATE-NUCLEOTIDE PYROPHOSPHORYLASE [CARBOXYLATING]"/>
    <property type="match status" value="1"/>
</dbReference>